<accession>A0A7V4DH35</accession>
<dbReference type="SUPFAM" id="SSF55681">
    <property type="entry name" value="Class II aaRS and biotin synthetases"/>
    <property type="match status" value="1"/>
</dbReference>
<keyword evidence="2" id="KW-0436">Ligase</keyword>
<organism evidence="2">
    <name type="scientific">Candidatus Caldatribacterium californiense</name>
    <dbReference type="NCBI Taxonomy" id="1454726"/>
    <lineage>
        <taxon>Bacteria</taxon>
        <taxon>Pseudomonadati</taxon>
        <taxon>Atribacterota</taxon>
        <taxon>Atribacteria</taxon>
        <taxon>Atribacterales</taxon>
        <taxon>Candidatus Caldatribacteriaceae</taxon>
        <taxon>Candidatus Caldatribacterium</taxon>
    </lineage>
</organism>
<dbReference type="PANTHER" id="PTHR43679:SF2">
    <property type="entry name" value="OCTANOYL-[GCVH]:PROTEIN N-OCTANOYLTRANSFERASE"/>
    <property type="match status" value="1"/>
</dbReference>
<name>A0A7V4DH35_9BACT</name>
<dbReference type="PROSITE" id="PS51733">
    <property type="entry name" value="BPL_LPL_CATALYTIC"/>
    <property type="match status" value="1"/>
</dbReference>
<reference evidence="2" key="1">
    <citation type="journal article" date="2020" name="mSystems">
        <title>Genome- and Community-Level Interaction Insights into Carbon Utilization and Element Cycling Functions of Hydrothermarchaeota in Hydrothermal Sediment.</title>
        <authorList>
            <person name="Zhou Z."/>
            <person name="Liu Y."/>
            <person name="Xu W."/>
            <person name="Pan J."/>
            <person name="Luo Z.H."/>
            <person name="Li M."/>
        </authorList>
    </citation>
    <scope>NUCLEOTIDE SEQUENCE [LARGE SCALE GENOMIC DNA]</scope>
    <source>
        <strain evidence="2">SpSt-716</strain>
    </source>
</reference>
<protein>
    <submittedName>
        <fullName evidence="2">Lipoate--protein ligase family protein</fullName>
    </submittedName>
</protein>
<dbReference type="EMBL" id="DTEN01000229">
    <property type="protein sequence ID" value="HGI75182.1"/>
    <property type="molecule type" value="Genomic_DNA"/>
</dbReference>
<dbReference type="InterPro" id="IPR045864">
    <property type="entry name" value="aa-tRNA-synth_II/BPL/LPL"/>
</dbReference>
<dbReference type="GO" id="GO:0016874">
    <property type="term" value="F:ligase activity"/>
    <property type="evidence" value="ECO:0007669"/>
    <property type="project" value="UniProtKB-KW"/>
</dbReference>
<dbReference type="InterPro" id="IPR004143">
    <property type="entry name" value="BPL_LPL_catalytic"/>
</dbReference>
<dbReference type="Gene3D" id="3.30.930.10">
    <property type="entry name" value="Bira Bifunctional Protein, Domain 2"/>
    <property type="match status" value="1"/>
</dbReference>
<dbReference type="InterPro" id="IPR050664">
    <property type="entry name" value="Octanoyltrans_LipM/LipL"/>
</dbReference>
<gene>
    <name evidence="2" type="ORF">ENU96_05870</name>
</gene>
<dbReference type="AlphaFoldDB" id="A0A7V4DH35"/>
<feature type="domain" description="BPL/LPL catalytic" evidence="1">
    <location>
        <begin position="30"/>
        <end position="226"/>
    </location>
</feature>
<proteinExistence type="predicted"/>
<dbReference type="Pfam" id="PF21948">
    <property type="entry name" value="LplA-B_cat"/>
    <property type="match status" value="1"/>
</dbReference>
<evidence type="ECO:0000259" key="1">
    <source>
        <dbReference type="PROSITE" id="PS51733"/>
    </source>
</evidence>
<comment type="caution">
    <text evidence="2">The sequence shown here is derived from an EMBL/GenBank/DDBJ whole genome shotgun (WGS) entry which is preliminary data.</text>
</comment>
<dbReference type="PANTHER" id="PTHR43679">
    <property type="entry name" value="OCTANOYLTRANSFERASE LIPM-RELATED"/>
    <property type="match status" value="1"/>
</dbReference>
<sequence length="256" mass="28821">MRFQGILRVLQDLPLSGYENMARDEALFLVGEVPTLRFFSWNAPTLSLGRYQRTEDLDVPFLKEKRIPVVRRPTGGRAILHGDEVTFSFFLPIPYPHRVLYSIVQEVLKKAFADVGVFVDTCVSGAPSLQSPACFSLALPHELAVSGRKVAGIAQARSSRGNLFEGSIPFSLYRSLFASCFREKERVFRELREGALGLLEVRENLGKHDLIAAMTARFGELFDGMVSGVWTEEELATTQKLLLEKYAPSSLYHYER</sequence>
<evidence type="ECO:0000313" key="2">
    <source>
        <dbReference type="EMBL" id="HGI75182.1"/>
    </source>
</evidence>